<evidence type="ECO:0000313" key="1">
    <source>
        <dbReference type="EMBL" id="TKS18196.1"/>
    </source>
</evidence>
<gene>
    <name evidence="1" type="ORF">D5086_0000006790</name>
</gene>
<sequence length="197" mass="21694">MEMEDWIESMRGGELVVIDEGGRSTVSQGQRGDLSDTENLTESITVEGYMLINQGRVSSEGQETYVSNVGVEDLTDDFIMVADESGNPSISERVVGTSGVGQFQQQECPSAPVCVSGGFVLLVGEEGRQLNHIHGLERFEKQPSSLPLNDHQKPKELKFGEKVQIKLGRDACSVKEIKAILKDNRPSVEKEQSLRRN</sequence>
<dbReference type="EMBL" id="RCHU01000013">
    <property type="protein sequence ID" value="TKS18196.1"/>
    <property type="molecule type" value="Genomic_DNA"/>
</dbReference>
<protein>
    <submittedName>
        <fullName evidence="1">Uncharacterized protein</fullName>
    </submittedName>
</protein>
<reference evidence="1" key="1">
    <citation type="submission" date="2018-10" db="EMBL/GenBank/DDBJ databases">
        <title>Population genomic analysis revealed the cold adaptation of white poplar.</title>
        <authorList>
            <person name="Liu Y.-J."/>
        </authorList>
    </citation>
    <scope>NUCLEOTIDE SEQUENCE [LARGE SCALE GENOMIC DNA]</scope>
    <source>
        <strain evidence="1">PAL-ZL1</strain>
    </source>
</reference>
<dbReference type="AlphaFoldDB" id="A0A4V6ACB9"/>
<proteinExistence type="predicted"/>
<comment type="caution">
    <text evidence="1">The sequence shown here is derived from an EMBL/GenBank/DDBJ whole genome shotgun (WGS) entry which is preliminary data.</text>
</comment>
<name>A0A4V6ACB9_POPAL</name>
<accession>A0A4V6ACB9</accession>
<organism evidence="1">
    <name type="scientific">Populus alba</name>
    <name type="common">White poplar</name>
    <dbReference type="NCBI Taxonomy" id="43335"/>
    <lineage>
        <taxon>Eukaryota</taxon>
        <taxon>Viridiplantae</taxon>
        <taxon>Streptophyta</taxon>
        <taxon>Embryophyta</taxon>
        <taxon>Tracheophyta</taxon>
        <taxon>Spermatophyta</taxon>
        <taxon>Magnoliopsida</taxon>
        <taxon>eudicotyledons</taxon>
        <taxon>Gunneridae</taxon>
        <taxon>Pentapetalae</taxon>
        <taxon>rosids</taxon>
        <taxon>fabids</taxon>
        <taxon>Malpighiales</taxon>
        <taxon>Salicaceae</taxon>
        <taxon>Saliceae</taxon>
        <taxon>Populus</taxon>
    </lineage>
</organism>